<reference evidence="1 2" key="1">
    <citation type="submission" date="2024-09" db="EMBL/GenBank/DDBJ databases">
        <authorList>
            <person name="Sun Q."/>
            <person name="Mori K."/>
        </authorList>
    </citation>
    <scope>NUCLEOTIDE SEQUENCE [LARGE SCALE GENOMIC DNA]</scope>
    <source>
        <strain evidence="1 2">CECT 8622</strain>
    </source>
</reference>
<proteinExistence type="predicted"/>
<comment type="caution">
    <text evidence="1">The sequence shown here is derived from an EMBL/GenBank/DDBJ whole genome shotgun (WGS) entry which is preliminary data.</text>
</comment>
<dbReference type="EMBL" id="JBHMFC010000103">
    <property type="protein sequence ID" value="MFB9058020.1"/>
    <property type="molecule type" value="Genomic_DNA"/>
</dbReference>
<dbReference type="Proteomes" id="UP001589585">
    <property type="component" value="Unassembled WGS sequence"/>
</dbReference>
<accession>A0ABV5FF09</accession>
<dbReference type="RefSeq" id="WP_379862266.1">
    <property type="nucleotide sequence ID" value="NZ_JBHMFC010000103.1"/>
</dbReference>
<protein>
    <recommendedName>
        <fullName evidence="3">Outer membrane protein beta-barrel domain-containing protein</fullName>
    </recommendedName>
</protein>
<sequence length="286" mass="32542">MKITIAKQTLFCITVLLGLQSFGQEQEALKYTASNKGKFSVSWGGNRASFSKSNIDFKGSDYNFRLLNVKAHDKPKGWHIDYINPERLTIPQTNFKIGYFISDHYKIAIGLDHMKYVVSQLQTVHINGNINLNATDAGAIYNGMYTDDTIFINEDFLLFEHTDGLNYVYLDVSRFDDISSIFNIRNTDKFQLNLTEGIGGGFLLPKTNTTLMQKDRYDEFHLSGYGVSLNAGLNLTFFKHFFMQLNMKGGFINMPNIKTTNSKADSASQHFFFLERVIEFGGIFNI</sequence>
<gene>
    <name evidence="1" type="ORF">ACFFU9_14840</name>
</gene>
<evidence type="ECO:0000313" key="2">
    <source>
        <dbReference type="Proteomes" id="UP001589585"/>
    </source>
</evidence>
<name>A0ABV5FF09_9FLAO</name>
<evidence type="ECO:0008006" key="3">
    <source>
        <dbReference type="Google" id="ProtNLM"/>
    </source>
</evidence>
<keyword evidence="2" id="KW-1185">Reference proteome</keyword>
<evidence type="ECO:0000313" key="1">
    <source>
        <dbReference type="EMBL" id="MFB9058020.1"/>
    </source>
</evidence>
<organism evidence="1 2">
    <name type="scientific">Mariniflexile ostreae</name>
    <dbReference type="NCBI Taxonomy" id="1520892"/>
    <lineage>
        <taxon>Bacteria</taxon>
        <taxon>Pseudomonadati</taxon>
        <taxon>Bacteroidota</taxon>
        <taxon>Flavobacteriia</taxon>
        <taxon>Flavobacteriales</taxon>
        <taxon>Flavobacteriaceae</taxon>
        <taxon>Mariniflexile</taxon>
    </lineage>
</organism>